<dbReference type="Proteomes" id="UP001596274">
    <property type="component" value="Unassembled WGS sequence"/>
</dbReference>
<reference evidence="1 2" key="1">
    <citation type="journal article" date="2019" name="Int. J. Syst. Evol. Microbiol.">
        <title>The Global Catalogue of Microorganisms (GCM) 10K type strain sequencing project: providing services to taxonomists for standard genome sequencing and annotation.</title>
        <authorList>
            <consortium name="The Broad Institute Genomics Platform"/>
            <consortium name="The Broad Institute Genome Sequencing Center for Infectious Disease"/>
            <person name="Wu L."/>
            <person name="Ma J."/>
        </authorList>
    </citation>
    <scope>NUCLEOTIDE SEQUENCE [LARGE SCALE GENOMIC DNA]</scope>
    <source>
        <strain evidence="1 2">PJ61</strain>
    </source>
</reference>
<gene>
    <name evidence="1" type="ORF">ACFQDD_04360</name>
</gene>
<dbReference type="SUPFAM" id="SSF75217">
    <property type="entry name" value="alpha/beta knot"/>
    <property type="match status" value="1"/>
</dbReference>
<sequence length="72" mass="7672">GYTVAFGAPERGLPEMLGLSPDDIRTAVADGRPVEPDPGFDLWLNTIPAQASEVVRTEEALFVTLGSLTLTE</sequence>
<keyword evidence="1" id="KW-0808">Transferase</keyword>
<feature type="non-terminal residue" evidence="1">
    <location>
        <position position="1"/>
    </location>
</feature>
<keyword evidence="1" id="KW-0489">Methyltransferase</keyword>
<name>A0ABD5T4E8_9EURY</name>
<dbReference type="GO" id="GO:0032259">
    <property type="term" value="P:methylation"/>
    <property type="evidence" value="ECO:0007669"/>
    <property type="project" value="UniProtKB-KW"/>
</dbReference>
<dbReference type="InterPro" id="IPR029028">
    <property type="entry name" value="Alpha/beta_knot_MTases"/>
</dbReference>
<dbReference type="InterPro" id="IPR029026">
    <property type="entry name" value="tRNA_m1G_MTases_N"/>
</dbReference>
<dbReference type="EMBL" id="JBHSWT010000132">
    <property type="protein sequence ID" value="MFC6770757.1"/>
    <property type="molecule type" value="Genomic_DNA"/>
</dbReference>
<proteinExistence type="predicted"/>
<dbReference type="GO" id="GO:0008168">
    <property type="term" value="F:methyltransferase activity"/>
    <property type="evidence" value="ECO:0007669"/>
    <property type="project" value="UniProtKB-KW"/>
</dbReference>
<dbReference type="Gene3D" id="3.40.1280.10">
    <property type="match status" value="1"/>
</dbReference>
<accession>A0ABD5T4E8</accession>
<organism evidence="1 2">
    <name type="scientific">Halorubrum pallidum</name>
    <dbReference type="NCBI Taxonomy" id="1526114"/>
    <lineage>
        <taxon>Archaea</taxon>
        <taxon>Methanobacteriati</taxon>
        <taxon>Methanobacteriota</taxon>
        <taxon>Stenosarchaea group</taxon>
        <taxon>Halobacteria</taxon>
        <taxon>Halobacteriales</taxon>
        <taxon>Haloferacaceae</taxon>
        <taxon>Halorubrum</taxon>
    </lineage>
</organism>
<evidence type="ECO:0000313" key="1">
    <source>
        <dbReference type="EMBL" id="MFC6770757.1"/>
    </source>
</evidence>
<keyword evidence="2" id="KW-1185">Reference proteome</keyword>
<dbReference type="Pfam" id="PF02598">
    <property type="entry name" value="Methyltrn_RNA_3"/>
    <property type="match status" value="1"/>
</dbReference>
<dbReference type="InterPro" id="IPR003750">
    <property type="entry name" value="Put_MeTrfase-C9orf114-like"/>
</dbReference>
<evidence type="ECO:0000313" key="2">
    <source>
        <dbReference type="Proteomes" id="UP001596274"/>
    </source>
</evidence>
<comment type="caution">
    <text evidence="1">The sequence shown here is derived from an EMBL/GenBank/DDBJ whole genome shotgun (WGS) entry which is preliminary data.</text>
</comment>
<protein>
    <submittedName>
        <fullName evidence="1">RNA uridine N3 methyltransferase</fullName>
    </submittedName>
</protein>
<dbReference type="AlphaFoldDB" id="A0ABD5T4E8"/>